<dbReference type="AlphaFoldDB" id="A0A833L179"/>
<reference evidence="2 3" key="1">
    <citation type="submission" date="2019-12" db="EMBL/GenBank/DDBJ databases">
        <authorList>
            <person name="Wolfe R."/>
            <person name="Danczak R."/>
            <person name="Wilkins M."/>
        </authorList>
    </citation>
    <scope>NUCLEOTIDE SEQUENCE [LARGE SCALE GENOMIC DNA]</scope>
    <source>
        <strain evidence="2">X2_MaxBin.013</strain>
    </source>
</reference>
<feature type="domain" description="Polysaccharide pyruvyl transferase" evidence="1">
    <location>
        <begin position="13"/>
        <end position="276"/>
    </location>
</feature>
<dbReference type="PANTHER" id="PTHR36836:SF1">
    <property type="entry name" value="COLANIC ACID BIOSYNTHESIS PROTEIN WCAK"/>
    <property type="match status" value="1"/>
</dbReference>
<gene>
    <name evidence="2" type="ORF">FD145_843</name>
</gene>
<dbReference type="InterPro" id="IPR007345">
    <property type="entry name" value="Polysacch_pyruvyl_Trfase"/>
</dbReference>
<evidence type="ECO:0000313" key="3">
    <source>
        <dbReference type="Proteomes" id="UP000488506"/>
    </source>
</evidence>
<proteinExistence type="predicted"/>
<dbReference type="Proteomes" id="UP000488506">
    <property type="component" value="Unassembled WGS sequence"/>
</dbReference>
<organism evidence="2 3">
    <name type="scientific">Candidatus Saganbacteria bacterium</name>
    <dbReference type="NCBI Taxonomy" id="2575572"/>
    <lineage>
        <taxon>Bacteria</taxon>
        <taxon>Bacillati</taxon>
        <taxon>Saganbacteria</taxon>
    </lineage>
</organism>
<evidence type="ECO:0000313" key="2">
    <source>
        <dbReference type="EMBL" id="KAF0134200.1"/>
    </source>
</evidence>
<dbReference type="InterPro" id="IPR019896">
    <property type="entry name" value="Polysacch_pyruvyl_Trfase_CsaB"/>
</dbReference>
<protein>
    <submittedName>
        <fullName evidence="2">Polysaccharide pyruvyl transferase CsaB</fullName>
    </submittedName>
</protein>
<dbReference type="GO" id="GO:0016740">
    <property type="term" value="F:transferase activity"/>
    <property type="evidence" value="ECO:0007669"/>
    <property type="project" value="UniProtKB-KW"/>
</dbReference>
<evidence type="ECO:0000259" key="1">
    <source>
        <dbReference type="Pfam" id="PF04230"/>
    </source>
</evidence>
<accession>A0A833L179</accession>
<keyword evidence="2" id="KW-0808">Transferase</keyword>
<name>A0A833L179_UNCSA</name>
<dbReference type="NCBIfam" id="TIGR03609">
    <property type="entry name" value="S_layer_CsaB"/>
    <property type="match status" value="1"/>
</dbReference>
<comment type="caution">
    <text evidence="2">The sequence shown here is derived from an EMBL/GenBank/DDBJ whole genome shotgun (WGS) entry which is preliminary data.</text>
</comment>
<dbReference type="EMBL" id="WPAF01000011">
    <property type="protein sequence ID" value="KAF0134200.1"/>
    <property type="molecule type" value="Genomic_DNA"/>
</dbReference>
<sequence length="340" mass="38398">MKIAVSGYYGFDNTGDEAILEAIKSGINQNNIDAEIVVLDKNNRFNVDYILKSDVLLSGGGSLLQDSTSTRSFLYYLSIIKIAKVFGKKIFVFAQGIGPITKSYNEFLLKNTLNSVDLITVRDVDSFNYLKSLKLSNPKIVETADPTFILNPEKDSTWIKQEGIVLNKKPLIGVILRSIKKNKPNPKYLANIFDKMANDLKAQLLFIPFQYPQDISFVKQVYDNMLSKPAIIFRKLKPKEIMGIISEMDLIIGMRLHSLMFAANCLVPAIGLTYDPKVDSFMEEVSLPYLPYENFKGDDLISMAEDMLDNKDKIVNSLKLAKRRLYAKAMTNFGMLNLLL</sequence>
<dbReference type="Pfam" id="PF04230">
    <property type="entry name" value="PS_pyruv_trans"/>
    <property type="match status" value="1"/>
</dbReference>
<dbReference type="PANTHER" id="PTHR36836">
    <property type="entry name" value="COLANIC ACID BIOSYNTHESIS PROTEIN WCAK"/>
    <property type="match status" value="1"/>
</dbReference>